<proteinExistence type="predicted"/>
<dbReference type="AlphaFoldDB" id="A0A9Q1Q7E4"/>
<evidence type="ECO:0000256" key="1">
    <source>
        <dbReference type="SAM" id="MobiDB-lite"/>
    </source>
</evidence>
<accession>A0A9Q1Q7E4</accession>
<sequence>MSELPHNYEAIIQESDTPVVTVDKSFEELSQQLQAGVPQWQKNGAEWMEVGKSGKKYVGVGRNEKKWWPVGEEKVKIVAIGQGRRHFFGTKRYKQCKQLGHNSLTCGRPRDDSGMLVETHKRKNVTSSRPVGRLRKTPRATPGISTSIVAPPTQSSQV</sequence>
<comment type="caution">
    <text evidence="2">The sequence shown here is derived from an EMBL/GenBank/DDBJ whole genome shotgun (WGS) entry which is preliminary data.</text>
</comment>
<evidence type="ECO:0000313" key="3">
    <source>
        <dbReference type="Proteomes" id="UP001153076"/>
    </source>
</evidence>
<reference evidence="2" key="1">
    <citation type="submission" date="2022-04" db="EMBL/GenBank/DDBJ databases">
        <title>Carnegiea gigantea Genome sequencing and assembly v2.</title>
        <authorList>
            <person name="Copetti D."/>
            <person name="Sanderson M.J."/>
            <person name="Burquez A."/>
            <person name="Wojciechowski M.F."/>
        </authorList>
    </citation>
    <scope>NUCLEOTIDE SEQUENCE</scope>
    <source>
        <strain evidence="2">SGP5-SGP5p</strain>
        <tissue evidence="2">Aerial part</tissue>
    </source>
</reference>
<protein>
    <submittedName>
        <fullName evidence="2">Uncharacterized protein</fullName>
    </submittedName>
</protein>
<feature type="region of interest" description="Disordered" evidence="1">
    <location>
        <begin position="107"/>
        <end position="158"/>
    </location>
</feature>
<evidence type="ECO:0000313" key="2">
    <source>
        <dbReference type="EMBL" id="KAJ8430996.1"/>
    </source>
</evidence>
<feature type="compositionally biased region" description="Polar residues" evidence="1">
    <location>
        <begin position="143"/>
        <end position="158"/>
    </location>
</feature>
<keyword evidence="3" id="KW-1185">Reference proteome</keyword>
<dbReference type="Proteomes" id="UP001153076">
    <property type="component" value="Unassembled WGS sequence"/>
</dbReference>
<dbReference type="EMBL" id="JAKOGI010000733">
    <property type="protein sequence ID" value="KAJ8430996.1"/>
    <property type="molecule type" value="Genomic_DNA"/>
</dbReference>
<organism evidence="2 3">
    <name type="scientific">Carnegiea gigantea</name>
    <dbReference type="NCBI Taxonomy" id="171969"/>
    <lineage>
        <taxon>Eukaryota</taxon>
        <taxon>Viridiplantae</taxon>
        <taxon>Streptophyta</taxon>
        <taxon>Embryophyta</taxon>
        <taxon>Tracheophyta</taxon>
        <taxon>Spermatophyta</taxon>
        <taxon>Magnoliopsida</taxon>
        <taxon>eudicotyledons</taxon>
        <taxon>Gunneridae</taxon>
        <taxon>Pentapetalae</taxon>
        <taxon>Caryophyllales</taxon>
        <taxon>Cactineae</taxon>
        <taxon>Cactaceae</taxon>
        <taxon>Cactoideae</taxon>
        <taxon>Echinocereeae</taxon>
        <taxon>Carnegiea</taxon>
    </lineage>
</organism>
<name>A0A9Q1Q7E4_9CARY</name>
<gene>
    <name evidence="2" type="ORF">Cgig2_025678</name>
</gene>